<evidence type="ECO:0000259" key="1">
    <source>
        <dbReference type="Pfam" id="PF03372"/>
    </source>
</evidence>
<dbReference type="AlphaFoldDB" id="A0A078I3J5"/>
<evidence type="ECO:0000313" key="2">
    <source>
        <dbReference type="EMBL" id="CDY44607.1"/>
    </source>
</evidence>
<dbReference type="EMBL" id="LK032596">
    <property type="protein sequence ID" value="CDY44607.1"/>
    <property type="molecule type" value="Genomic_DNA"/>
</dbReference>
<dbReference type="InterPro" id="IPR036691">
    <property type="entry name" value="Endo/exonu/phosph_ase_sf"/>
</dbReference>
<gene>
    <name evidence="2" type="primary">BnaCnng11560D</name>
    <name evidence="2" type="ORF">GSBRNA2T00080541001</name>
</gene>
<dbReference type="Pfam" id="PF03372">
    <property type="entry name" value="Exo_endo_phos"/>
    <property type="match status" value="1"/>
</dbReference>
<sequence>MITCAVKVPETGEQFICSAIYAFNTAAERSHLWREIRETQSAHAHLNLPWVMLGDFNVTLSSSEHSRSLDYRTDQIGLRAFQEVLTDCSLVDFSYGEALFTLWNKRDEDPIGNKLDRALVNGDWLRHFPNSHAYFDAGGVLDHARCLIRLTGIHDYVSKPFRFFNFLAENEEFLPTIQETQSSTARLFHSRTALSSFHKKLKMLNPVLRTLNRTHYGDLPSRTKQAFEELCECQNRVLSDPTAENFSQAAEAYDKWNKLARIEEKFYRQKSCIRWLQAGDQNTSFFHRSVQARATQNTIRRLVTEQGEVLTAPSDFKREAVAHFQRFLQAHEQTQEISIESLQDL</sequence>
<keyword evidence="3" id="KW-1185">Reference proteome</keyword>
<reference evidence="2 3" key="1">
    <citation type="journal article" date="2014" name="Science">
        <title>Plant genetics. Early allopolyploid evolution in the post-Neolithic Brassica napus oilseed genome.</title>
        <authorList>
            <person name="Chalhoub B."/>
            <person name="Denoeud F."/>
            <person name="Liu S."/>
            <person name="Parkin I.A."/>
            <person name="Tang H."/>
            <person name="Wang X."/>
            <person name="Chiquet J."/>
            <person name="Belcram H."/>
            <person name="Tong C."/>
            <person name="Samans B."/>
            <person name="Correa M."/>
            <person name="Da Silva C."/>
            <person name="Just J."/>
            <person name="Falentin C."/>
            <person name="Koh C.S."/>
            <person name="Le Clainche I."/>
            <person name="Bernard M."/>
            <person name="Bento P."/>
            <person name="Noel B."/>
            <person name="Labadie K."/>
            <person name="Alberti A."/>
            <person name="Charles M."/>
            <person name="Arnaud D."/>
            <person name="Guo H."/>
            <person name="Daviaud C."/>
            <person name="Alamery S."/>
            <person name="Jabbari K."/>
            <person name="Zhao M."/>
            <person name="Edger P.P."/>
            <person name="Chelaifa H."/>
            <person name="Tack D."/>
            <person name="Lassalle G."/>
            <person name="Mestiri I."/>
            <person name="Schnel N."/>
            <person name="Le Paslier M.C."/>
            <person name="Fan G."/>
            <person name="Renault V."/>
            <person name="Bayer P.E."/>
            <person name="Golicz A.A."/>
            <person name="Manoli S."/>
            <person name="Lee T.H."/>
            <person name="Thi V.H."/>
            <person name="Chalabi S."/>
            <person name="Hu Q."/>
            <person name="Fan C."/>
            <person name="Tollenaere R."/>
            <person name="Lu Y."/>
            <person name="Battail C."/>
            <person name="Shen J."/>
            <person name="Sidebottom C.H."/>
            <person name="Wang X."/>
            <person name="Canaguier A."/>
            <person name="Chauveau A."/>
            <person name="Berard A."/>
            <person name="Deniot G."/>
            <person name="Guan M."/>
            <person name="Liu Z."/>
            <person name="Sun F."/>
            <person name="Lim Y.P."/>
            <person name="Lyons E."/>
            <person name="Town C.D."/>
            <person name="Bancroft I."/>
            <person name="Wang X."/>
            <person name="Meng J."/>
            <person name="Ma J."/>
            <person name="Pires J.C."/>
            <person name="King G.J."/>
            <person name="Brunel D."/>
            <person name="Delourme R."/>
            <person name="Renard M."/>
            <person name="Aury J.M."/>
            <person name="Adams K.L."/>
            <person name="Batley J."/>
            <person name="Snowdon R.J."/>
            <person name="Tost J."/>
            <person name="Edwards D."/>
            <person name="Zhou Y."/>
            <person name="Hua W."/>
            <person name="Sharpe A.G."/>
            <person name="Paterson A.H."/>
            <person name="Guan C."/>
            <person name="Wincker P."/>
        </authorList>
    </citation>
    <scope>NUCLEOTIDE SEQUENCE [LARGE SCALE GENOMIC DNA]</scope>
    <source>
        <strain evidence="3">cv. Darmor-bzh</strain>
    </source>
</reference>
<organism evidence="2 3">
    <name type="scientific">Brassica napus</name>
    <name type="common">Rape</name>
    <dbReference type="NCBI Taxonomy" id="3708"/>
    <lineage>
        <taxon>Eukaryota</taxon>
        <taxon>Viridiplantae</taxon>
        <taxon>Streptophyta</taxon>
        <taxon>Embryophyta</taxon>
        <taxon>Tracheophyta</taxon>
        <taxon>Spermatophyta</taxon>
        <taxon>Magnoliopsida</taxon>
        <taxon>eudicotyledons</taxon>
        <taxon>Gunneridae</taxon>
        <taxon>Pentapetalae</taxon>
        <taxon>rosids</taxon>
        <taxon>malvids</taxon>
        <taxon>Brassicales</taxon>
        <taxon>Brassicaceae</taxon>
        <taxon>Brassiceae</taxon>
        <taxon>Brassica</taxon>
    </lineage>
</organism>
<dbReference type="OMA" id="CCITDIS"/>
<evidence type="ECO:0000313" key="3">
    <source>
        <dbReference type="Proteomes" id="UP000028999"/>
    </source>
</evidence>
<dbReference type="Gramene" id="CDY44607">
    <property type="protein sequence ID" value="CDY44607"/>
    <property type="gene ID" value="GSBRNA2T00080541001"/>
</dbReference>
<dbReference type="Gene3D" id="3.60.10.10">
    <property type="entry name" value="Endonuclease/exonuclease/phosphatase"/>
    <property type="match status" value="1"/>
</dbReference>
<dbReference type="InterPro" id="IPR005135">
    <property type="entry name" value="Endo/exonuclease/phosphatase"/>
</dbReference>
<feature type="domain" description="Endonuclease/exonuclease/phosphatase" evidence="1">
    <location>
        <begin position="25"/>
        <end position="129"/>
    </location>
</feature>
<protein>
    <submittedName>
        <fullName evidence="2">BnaCnng11560D protein</fullName>
    </submittedName>
</protein>
<dbReference type="Proteomes" id="UP000028999">
    <property type="component" value="Unassembled WGS sequence"/>
</dbReference>
<name>A0A078I3J5_BRANA</name>
<proteinExistence type="predicted"/>
<dbReference type="PANTHER" id="PTHR33710:SF79">
    <property type="entry name" value="OS06G0205337 PROTEIN"/>
    <property type="match status" value="1"/>
</dbReference>
<dbReference type="PaxDb" id="3708-A0A078I3J5"/>
<dbReference type="GO" id="GO:0003824">
    <property type="term" value="F:catalytic activity"/>
    <property type="evidence" value="ECO:0007669"/>
    <property type="project" value="InterPro"/>
</dbReference>
<accession>A0A078I3J5</accession>
<dbReference type="PANTHER" id="PTHR33710">
    <property type="entry name" value="BNAC02G09200D PROTEIN"/>
    <property type="match status" value="1"/>
</dbReference>
<dbReference type="STRING" id="3708.A0A078I3J5"/>
<dbReference type="SUPFAM" id="SSF56219">
    <property type="entry name" value="DNase I-like"/>
    <property type="match status" value="1"/>
</dbReference>